<organism evidence="5 6">
    <name type="scientific">Phomopsis amygdali</name>
    <name type="common">Fusicoccum amygdali</name>
    <dbReference type="NCBI Taxonomy" id="1214568"/>
    <lineage>
        <taxon>Eukaryota</taxon>
        <taxon>Fungi</taxon>
        <taxon>Dikarya</taxon>
        <taxon>Ascomycota</taxon>
        <taxon>Pezizomycotina</taxon>
        <taxon>Sordariomycetes</taxon>
        <taxon>Sordariomycetidae</taxon>
        <taxon>Diaporthales</taxon>
        <taxon>Diaporthaceae</taxon>
        <taxon>Diaporthe</taxon>
    </lineage>
</organism>
<reference evidence="5" key="1">
    <citation type="submission" date="2023-06" db="EMBL/GenBank/DDBJ databases">
        <authorList>
            <person name="Noh H."/>
        </authorList>
    </citation>
    <scope>NUCLEOTIDE SEQUENCE</scope>
    <source>
        <strain evidence="5">DUCC20226</strain>
    </source>
</reference>
<dbReference type="InterPro" id="IPR023210">
    <property type="entry name" value="NADP_OxRdtase_dom"/>
</dbReference>
<dbReference type="Gene3D" id="3.20.20.100">
    <property type="entry name" value="NADP-dependent oxidoreductase domain"/>
    <property type="match status" value="1"/>
</dbReference>
<evidence type="ECO:0000256" key="1">
    <source>
        <dbReference type="ARBA" id="ARBA00007905"/>
    </source>
</evidence>
<dbReference type="FunFam" id="3.20.20.100:FF:000002">
    <property type="entry name" value="2,5-diketo-D-gluconic acid reductase A"/>
    <property type="match status" value="1"/>
</dbReference>
<dbReference type="Proteomes" id="UP001265746">
    <property type="component" value="Unassembled WGS sequence"/>
</dbReference>
<gene>
    <name evidence="5" type="ORF">N8I77_012623</name>
</gene>
<keyword evidence="2" id="KW-0521">NADP</keyword>
<dbReference type="InterPro" id="IPR036812">
    <property type="entry name" value="NAD(P)_OxRdtase_dom_sf"/>
</dbReference>
<accession>A0AAD9S339</accession>
<dbReference type="CDD" id="cd19071">
    <property type="entry name" value="AKR_AKR1-5-like"/>
    <property type="match status" value="1"/>
</dbReference>
<comment type="caution">
    <text evidence="5">The sequence shown here is derived from an EMBL/GenBank/DDBJ whole genome shotgun (WGS) entry which is preliminary data.</text>
</comment>
<dbReference type="InterPro" id="IPR020471">
    <property type="entry name" value="AKR"/>
</dbReference>
<keyword evidence="3" id="KW-0560">Oxidoreductase</keyword>
<dbReference type="PROSITE" id="PS00798">
    <property type="entry name" value="ALDOKETO_REDUCTASE_1"/>
    <property type="match status" value="1"/>
</dbReference>
<dbReference type="PANTHER" id="PTHR43827:SF3">
    <property type="entry name" value="NADP-DEPENDENT OXIDOREDUCTASE DOMAIN-CONTAINING PROTEIN"/>
    <property type="match status" value="1"/>
</dbReference>
<dbReference type="EMBL" id="JAUJFL010000009">
    <property type="protein sequence ID" value="KAK2597866.1"/>
    <property type="molecule type" value="Genomic_DNA"/>
</dbReference>
<dbReference type="AlphaFoldDB" id="A0AAD9S339"/>
<evidence type="ECO:0000313" key="5">
    <source>
        <dbReference type="EMBL" id="KAK2597866.1"/>
    </source>
</evidence>
<dbReference type="InterPro" id="IPR018170">
    <property type="entry name" value="Aldo/ket_reductase_CS"/>
</dbReference>
<feature type="domain" description="NADP-dependent oxidoreductase" evidence="4">
    <location>
        <begin position="31"/>
        <end position="277"/>
    </location>
</feature>
<dbReference type="Pfam" id="PF00248">
    <property type="entry name" value="Aldo_ket_red"/>
    <property type="match status" value="1"/>
</dbReference>
<protein>
    <recommendedName>
        <fullName evidence="4">NADP-dependent oxidoreductase domain-containing protein</fullName>
    </recommendedName>
</protein>
<evidence type="ECO:0000256" key="2">
    <source>
        <dbReference type="ARBA" id="ARBA00022857"/>
    </source>
</evidence>
<comment type="similarity">
    <text evidence="1">Belongs to the aldo/keto reductase family.</text>
</comment>
<keyword evidence="6" id="KW-1185">Reference proteome</keyword>
<dbReference type="SUPFAM" id="SSF51430">
    <property type="entry name" value="NAD(P)-linked oxidoreductase"/>
    <property type="match status" value="1"/>
</dbReference>
<evidence type="ECO:0000259" key="4">
    <source>
        <dbReference type="Pfam" id="PF00248"/>
    </source>
</evidence>
<evidence type="ECO:0000313" key="6">
    <source>
        <dbReference type="Proteomes" id="UP001265746"/>
    </source>
</evidence>
<evidence type="ECO:0000256" key="3">
    <source>
        <dbReference type="ARBA" id="ARBA00023002"/>
    </source>
</evidence>
<dbReference type="PROSITE" id="PS00062">
    <property type="entry name" value="ALDOKETO_REDUCTASE_2"/>
    <property type="match status" value="1"/>
</dbReference>
<proteinExistence type="inferred from homology"/>
<sequence length="363" mass="39944">MAVNVPQFKLNNGVLMPSVGLGCWMGAKGGGERVYHMVTAALKAGYRHVDTADGYGNEEEVGRAIRDSGIPRKDIFVTTKLNNTDHHRVQEAYERSLKALDLEYIDLWLIHWPQGSQDGRSLKPDESPTYHETWAEMVKVYETTGKVRAIGVSNFGVPILKSLLATTKVVPAVNQVELHPCLPQENLRKFSADHGIVLTAYSPIGQPAPDQVSPLLTDESVKEVAKKHGVTEGQAVLSWAVQHGIVVVPKSENPERMKANITLVHLDDADVKAIDAVHKKPDLHRSLLGYHSPDGSVFGWTYEEMGWELQAGAKSTSQVEATPGLKVNLLVSRTSQSQWQAPRFIAFTGSYDFSATWIAPHPS</sequence>
<dbReference type="GO" id="GO:0016616">
    <property type="term" value="F:oxidoreductase activity, acting on the CH-OH group of donors, NAD or NADP as acceptor"/>
    <property type="evidence" value="ECO:0007669"/>
    <property type="project" value="UniProtKB-ARBA"/>
</dbReference>
<name>A0AAD9S339_PHOAM</name>
<dbReference type="PANTHER" id="PTHR43827">
    <property type="entry name" value="2,5-DIKETO-D-GLUCONIC ACID REDUCTASE"/>
    <property type="match status" value="1"/>
</dbReference>
<dbReference type="PRINTS" id="PR00069">
    <property type="entry name" value="ALDKETRDTASE"/>
</dbReference>